<reference evidence="2" key="1">
    <citation type="submission" date="2016-06" db="EMBL/GenBank/DDBJ databases">
        <title>Parallel loss of symbiosis genes in relatives of nitrogen-fixing non-legume Parasponia.</title>
        <authorList>
            <person name="Van Velzen R."/>
            <person name="Holmer R."/>
            <person name="Bu F."/>
            <person name="Rutten L."/>
            <person name="Van Zeijl A."/>
            <person name="Liu W."/>
            <person name="Santuari L."/>
            <person name="Cao Q."/>
            <person name="Sharma T."/>
            <person name="Shen D."/>
            <person name="Roswanjaya Y."/>
            <person name="Wardhani T."/>
            <person name="Kalhor M.S."/>
            <person name="Jansen J."/>
            <person name="Van den Hoogen J."/>
            <person name="Gungor B."/>
            <person name="Hartog M."/>
            <person name="Hontelez J."/>
            <person name="Verver J."/>
            <person name="Yang W.-C."/>
            <person name="Schijlen E."/>
            <person name="Repin R."/>
            <person name="Schilthuizen M."/>
            <person name="Schranz E."/>
            <person name="Heidstra R."/>
            <person name="Miyata K."/>
            <person name="Fedorova E."/>
            <person name="Kohlen W."/>
            <person name="Bisseling T."/>
            <person name="Smit S."/>
            <person name="Geurts R."/>
        </authorList>
    </citation>
    <scope>NUCLEOTIDE SEQUENCE [LARGE SCALE GENOMIC DNA]</scope>
    <source>
        <strain evidence="2">cv. WU1-14</strain>
    </source>
</reference>
<protein>
    <submittedName>
        <fullName evidence="1">Uncharacterized protein</fullName>
    </submittedName>
</protein>
<sequence>MSEEAVKERFSHRCFNLIGPRVAILTTQSAYPSYGQDSSTIFL</sequence>
<evidence type="ECO:0000313" key="2">
    <source>
        <dbReference type="Proteomes" id="UP000237105"/>
    </source>
</evidence>
<dbReference type="Proteomes" id="UP000237105">
    <property type="component" value="Unassembled WGS sequence"/>
</dbReference>
<evidence type="ECO:0000313" key="1">
    <source>
        <dbReference type="EMBL" id="PON60747.1"/>
    </source>
</evidence>
<name>A0A2P5CI72_PARAD</name>
<keyword evidence="2" id="KW-1185">Reference proteome</keyword>
<dbReference type="AlphaFoldDB" id="A0A2P5CI72"/>
<proteinExistence type="predicted"/>
<comment type="caution">
    <text evidence="1">The sequence shown here is derived from an EMBL/GenBank/DDBJ whole genome shotgun (WGS) entry which is preliminary data.</text>
</comment>
<dbReference type="EMBL" id="JXTB01000127">
    <property type="protein sequence ID" value="PON60747.1"/>
    <property type="molecule type" value="Genomic_DNA"/>
</dbReference>
<organism evidence="1 2">
    <name type="scientific">Parasponia andersonii</name>
    <name type="common">Sponia andersonii</name>
    <dbReference type="NCBI Taxonomy" id="3476"/>
    <lineage>
        <taxon>Eukaryota</taxon>
        <taxon>Viridiplantae</taxon>
        <taxon>Streptophyta</taxon>
        <taxon>Embryophyta</taxon>
        <taxon>Tracheophyta</taxon>
        <taxon>Spermatophyta</taxon>
        <taxon>Magnoliopsida</taxon>
        <taxon>eudicotyledons</taxon>
        <taxon>Gunneridae</taxon>
        <taxon>Pentapetalae</taxon>
        <taxon>rosids</taxon>
        <taxon>fabids</taxon>
        <taxon>Rosales</taxon>
        <taxon>Cannabaceae</taxon>
        <taxon>Parasponia</taxon>
    </lineage>
</organism>
<dbReference type="OrthoDB" id="10501342at2759"/>
<gene>
    <name evidence="1" type="ORF">PanWU01x14_150440</name>
</gene>
<accession>A0A2P5CI72</accession>